<dbReference type="Proteomes" id="UP000095008">
    <property type="component" value="Unassembled WGS sequence"/>
</dbReference>
<evidence type="ECO:0000256" key="10">
    <source>
        <dbReference type="ARBA" id="ARBA00054727"/>
    </source>
</evidence>
<dbReference type="AlphaFoldDB" id="A0A1C2JHJ4"/>
<dbReference type="GO" id="GO:0016020">
    <property type="term" value="C:membrane"/>
    <property type="evidence" value="ECO:0007669"/>
    <property type="project" value="UniProtKB-SubCell"/>
</dbReference>
<dbReference type="EC" id="1.8.5.4" evidence="12"/>
<evidence type="ECO:0000256" key="2">
    <source>
        <dbReference type="ARBA" id="ARBA00004170"/>
    </source>
</evidence>
<dbReference type="InterPro" id="IPR051169">
    <property type="entry name" value="NADH-Q_oxidoreductase"/>
</dbReference>
<name>A0A1C2JHJ4_ACITH</name>
<comment type="caution">
    <text evidence="17">The sequence shown here is derived from an EMBL/GenBank/DDBJ whole genome shotgun (WGS) entry which is preliminary data.</text>
</comment>
<dbReference type="GO" id="GO:0019646">
    <property type="term" value="P:aerobic electron transport chain"/>
    <property type="evidence" value="ECO:0007669"/>
    <property type="project" value="TreeGrafter"/>
</dbReference>
<evidence type="ECO:0000313" key="16">
    <source>
        <dbReference type="EMBL" id="OCX70532.1"/>
    </source>
</evidence>
<keyword evidence="4" id="KW-0874">Quinone</keyword>
<keyword evidence="5" id="KW-0547">Nucleotide-binding</keyword>
<dbReference type="STRING" id="930.GCA_002079865_02260"/>
<sequence>MAHVVILGAGTGGMPAAYEMRDLLGPKHEVTLISENPYFQFVPSNPWVGVGWRQREQIVFDIEPHTSRKRINFIAQRADRIDPERNTIDLANGSSVHYDYLIITTGPALAFDAVPGSGPHAGHQKSTHSICTVDHAEKAYAAYMNLLDSNNPDPIIIGAMPGASCFGPAYEYAMIVLSDLEKRGARSKIKEFHFITSEPYVGHLGLGGVGDSQEILTRGLGEMGVQVHTNMNTTKVDDGKMFCEHLNAKGEKIGVGTHDFGFSMMLPSFKGVDAVAKVPELCNPKGFVIVDEHQRSPKYPNIYSAGVCIAIPPVEQTPVPTGAPKTGYMIESMVTALVHNIQAEIQGKAPTAEMGTWNAICLADMGTSGAAFVALPQFKPRRVDWFGEGPWVHWSKIAFEKYFLAKMKAGVSEPFYEKLVFQMLGISRLKSDEPAHLRKVG</sequence>
<feature type="domain" description="FAD/NAD(P)-binding" evidence="15">
    <location>
        <begin position="3"/>
        <end position="137"/>
    </location>
</feature>
<comment type="similarity">
    <text evidence="11">Belongs to the SQRD family.</text>
</comment>
<dbReference type="eggNOG" id="COG0446">
    <property type="taxonomic scope" value="Bacteria"/>
</dbReference>
<dbReference type="InterPro" id="IPR036188">
    <property type="entry name" value="FAD/NAD-bd_sf"/>
</dbReference>
<dbReference type="Gene3D" id="3.50.50.100">
    <property type="match status" value="1"/>
</dbReference>
<dbReference type="Proteomes" id="UP000094893">
    <property type="component" value="Unassembled WGS sequence"/>
</dbReference>
<dbReference type="EMBL" id="LWSA01000195">
    <property type="protein sequence ID" value="OCX70532.1"/>
    <property type="molecule type" value="Genomic_DNA"/>
</dbReference>
<dbReference type="GO" id="GO:0000166">
    <property type="term" value="F:nucleotide binding"/>
    <property type="evidence" value="ECO:0007669"/>
    <property type="project" value="UniProtKB-KW"/>
</dbReference>
<dbReference type="GO" id="GO:0048038">
    <property type="term" value="F:quinone binding"/>
    <property type="evidence" value="ECO:0007669"/>
    <property type="project" value="UniProtKB-KW"/>
</dbReference>
<dbReference type="FunFam" id="3.50.50.100:FF:000017">
    <property type="entry name" value="Sulfide-quinone reductase"/>
    <property type="match status" value="1"/>
</dbReference>
<evidence type="ECO:0000256" key="11">
    <source>
        <dbReference type="ARBA" id="ARBA00060891"/>
    </source>
</evidence>
<keyword evidence="8" id="KW-0472">Membrane</keyword>
<evidence type="ECO:0000313" key="17">
    <source>
        <dbReference type="EMBL" id="OCX75028.1"/>
    </source>
</evidence>
<dbReference type="SUPFAM" id="SSF51905">
    <property type="entry name" value="FAD/NAD(P)-binding domain"/>
    <property type="match status" value="2"/>
</dbReference>
<evidence type="ECO:0000256" key="8">
    <source>
        <dbReference type="ARBA" id="ARBA00023136"/>
    </source>
</evidence>
<comment type="subcellular location">
    <subcellularLocation>
        <location evidence="2">Membrane</location>
        <topology evidence="2">Peripheral membrane protein</topology>
    </subcellularLocation>
</comment>
<gene>
    <name evidence="17" type="ORF">A6M23_04120</name>
    <name evidence="16" type="ORF">A6P07_13975</name>
</gene>
<keyword evidence="7" id="KW-0560">Oxidoreductase</keyword>
<comment type="catalytic activity">
    <reaction evidence="9">
        <text>n a quinone + n hydrogen sulfide + n H(+) = polysulfur(n-2) + n a quinol</text>
        <dbReference type="Rhea" id="RHEA:30239"/>
        <dbReference type="Rhea" id="RHEA-COMP:19475"/>
        <dbReference type="ChEBI" id="CHEBI:15378"/>
        <dbReference type="ChEBI" id="CHEBI:17909"/>
        <dbReference type="ChEBI" id="CHEBI:24646"/>
        <dbReference type="ChEBI" id="CHEBI:29919"/>
        <dbReference type="ChEBI" id="CHEBI:132124"/>
        <dbReference type="EC" id="1.8.5.4"/>
    </reaction>
</comment>
<keyword evidence="19" id="KW-1185">Reference proteome</keyword>
<dbReference type="RefSeq" id="WP_024892814.1">
    <property type="nucleotide sequence ID" value="NZ_LWRY01000024.1"/>
</dbReference>
<evidence type="ECO:0000256" key="3">
    <source>
        <dbReference type="ARBA" id="ARBA00022630"/>
    </source>
</evidence>
<dbReference type="Pfam" id="PF07992">
    <property type="entry name" value="Pyr_redox_2"/>
    <property type="match status" value="1"/>
</dbReference>
<evidence type="ECO:0000256" key="6">
    <source>
        <dbReference type="ARBA" id="ARBA00022827"/>
    </source>
</evidence>
<evidence type="ECO:0000256" key="12">
    <source>
        <dbReference type="ARBA" id="ARBA00066453"/>
    </source>
</evidence>
<keyword evidence="3" id="KW-0285">Flavoprotein</keyword>
<dbReference type="PANTHER" id="PTHR42913:SF6">
    <property type="entry name" value="SULFIDE-QUINONE REDUCTASE"/>
    <property type="match status" value="1"/>
</dbReference>
<accession>A0A1C2JHJ4</accession>
<evidence type="ECO:0000256" key="7">
    <source>
        <dbReference type="ARBA" id="ARBA00023002"/>
    </source>
</evidence>
<evidence type="ECO:0000313" key="19">
    <source>
        <dbReference type="Proteomes" id="UP000095008"/>
    </source>
</evidence>
<evidence type="ECO:0000256" key="1">
    <source>
        <dbReference type="ARBA" id="ARBA00001974"/>
    </source>
</evidence>
<dbReference type="OrthoDB" id="9802771at2"/>
<dbReference type="EMBL" id="LWRY01000024">
    <property type="protein sequence ID" value="OCX75028.1"/>
    <property type="molecule type" value="Genomic_DNA"/>
</dbReference>
<evidence type="ECO:0000256" key="14">
    <source>
        <dbReference type="ARBA" id="ARBA00081101"/>
    </source>
</evidence>
<dbReference type="PANTHER" id="PTHR42913">
    <property type="entry name" value="APOPTOSIS-INDUCING FACTOR 1"/>
    <property type="match status" value="1"/>
</dbReference>
<dbReference type="GO" id="GO:0070224">
    <property type="term" value="F:sulfide:quinone oxidoreductase activity"/>
    <property type="evidence" value="ECO:0007669"/>
    <property type="project" value="UniProtKB-EC"/>
</dbReference>
<evidence type="ECO:0000256" key="4">
    <source>
        <dbReference type="ARBA" id="ARBA00022719"/>
    </source>
</evidence>
<evidence type="ECO:0000256" key="5">
    <source>
        <dbReference type="ARBA" id="ARBA00022741"/>
    </source>
</evidence>
<comment type="cofactor">
    <cofactor evidence="1">
        <name>FAD</name>
        <dbReference type="ChEBI" id="CHEBI:57692"/>
    </cofactor>
</comment>
<evidence type="ECO:0000256" key="9">
    <source>
        <dbReference type="ARBA" id="ARBA00050821"/>
    </source>
</evidence>
<keyword evidence="6" id="KW-0274">FAD</keyword>
<dbReference type="InterPro" id="IPR023753">
    <property type="entry name" value="FAD/NAD-binding_dom"/>
</dbReference>
<evidence type="ECO:0000259" key="15">
    <source>
        <dbReference type="Pfam" id="PF07992"/>
    </source>
</evidence>
<proteinExistence type="inferred from homology"/>
<dbReference type="GO" id="GO:0003955">
    <property type="term" value="F:NAD(P)H dehydrogenase (quinone) activity"/>
    <property type="evidence" value="ECO:0007669"/>
    <property type="project" value="TreeGrafter"/>
</dbReference>
<reference evidence="17 18" key="1">
    <citation type="journal article" date="2016" name="Int. J. Mol. Sci.">
        <title>Comparative genomics of the extreme acidophile Acidithiobacillus thiooxidans reveals intraspecific divergence and niche adaptation.</title>
        <authorList>
            <person name="Zhang X."/>
            <person name="Feng X."/>
            <person name="Tao J."/>
            <person name="Ma L."/>
            <person name="Xiao Y."/>
            <person name="Liang Y."/>
            <person name="Liu X."/>
            <person name="Yin H."/>
        </authorList>
    </citation>
    <scope>NUCLEOTIDE SEQUENCE [LARGE SCALE GENOMIC DNA]</scope>
    <source>
        <strain evidence="16 18">A02</strain>
        <strain evidence="17">DXS-W</strain>
    </source>
</reference>
<comment type="function">
    <text evidence="10">Catalyzes the oxidation of hydrogen sulfide, with the help of a quinone. Consecutive reaction cycles lead to the accumulation of a polysulfide product on the active site Cys residues; these products are released when they exceed a critical length, typically as cyclooctasulfur.</text>
</comment>
<organism evidence="17 19">
    <name type="scientific">Acidithiobacillus thiooxidans</name>
    <name type="common">Thiobacillus thiooxidans</name>
    <dbReference type="NCBI Taxonomy" id="930"/>
    <lineage>
        <taxon>Bacteria</taxon>
        <taxon>Pseudomonadati</taxon>
        <taxon>Pseudomonadota</taxon>
        <taxon>Acidithiobacillia</taxon>
        <taxon>Acidithiobacillales</taxon>
        <taxon>Acidithiobacillaceae</taxon>
        <taxon>Acidithiobacillus</taxon>
    </lineage>
</organism>
<evidence type="ECO:0000256" key="13">
    <source>
        <dbReference type="ARBA" id="ARBA00071264"/>
    </source>
</evidence>
<evidence type="ECO:0000313" key="18">
    <source>
        <dbReference type="Proteomes" id="UP000094893"/>
    </source>
</evidence>
<protein>
    <recommendedName>
        <fullName evidence="13">Sulfide-quinone reductase</fullName>
        <ecNumber evidence="12">1.8.5.4</ecNumber>
    </recommendedName>
    <alternativeName>
        <fullName evidence="14">Sulfide:quinone oxidoreductase</fullName>
    </alternativeName>
</protein>